<dbReference type="Gene3D" id="3.30.70.1070">
    <property type="entry name" value="Sporulation related repeat"/>
    <property type="match status" value="1"/>
</dbReference>
<proteinExistence type="predicted"/>
<feature type="compositionally biased region" description="Basic and acidic residues" evidence="1">
    <location>
        <begin position="251"/>
        <end position="261"/>
    </location>
</feature>
<keyword evidence="2" id="KW-1133">Transmembrane helix</keyword>
<reference evidence="4" key="1">
    <citation type="submission" date="2023-03" db="EMBL/GenBank/DDBJ databases">
        <title>Andean soil-derived lignocellulolytic bacterial consortium as a source of novel taxa and putative plastic-active enzymes.</title>
        <authorList>
            <person name="Diaz-Garcia L."/>
            <person name="Chuvochina M."/>
            <person name="Feuerriegel G."/>
            <person name="Bunk B."/>
            <person name="Sproer C."/>
            <person name="Streit W.R."/>
            <person name="Rodriguez L.M."/>
            <person name="Overmann J."/>
            <person name="Jimenez D.J."/>
        </authorList>
    </citation>
    <scope>NUCLEOTIDE SEQUENCE</scope>
    <source>
        <strain evidence="4">MAG 4196</strain>
    </source>
</reference>
<dbReference type="Proteomes" id="UP001217476">
    <property type="component" value="Chromosome"/>
</dbReference>
<feature type="region of interest" description="Disordered" evidence="1">
    <location>
        <begin position="351"/>
        <end position="376"/>
    </location>
</feature>
<feature type="region of interest" description="Disordered" evidence="1">
    <location>
        <begin position="188"/>
        <end position="277"/>
    </location>
</feature>
<feature type="region of interest" description="Disordered" evidence="1">
    <location>
        <begin position="588"/>
        <end position="647"/>
    </location>
</feature>
<feature type="domain" description="SPOR" evidence="3">
    <location>
        <begin position="752"/>
        <end position="828"/>
    </location>
</feature>
<dbReference type="GO" id="GO:0042834">
    <property type="term" value="F:peptidoglycan binding"/>
    <property type="evidence" value="ECO:0007669"/>
    <property type="project" value="InterPro"/>
</dbReference>
<gene>
    <name evidence="4" type="ORF">P0Y65_08845</name>
</gene>
<evidence type="ECO:0000256" key="2">
    <source>
        <dbReference type="SAM" id="Phobius"/>
    </source>
</evidence>
<name>A0AAJ6B1J7_9HYPH</name>
<evidence type="ECO:0000313" key="4">
    <source>
        <dbReference type="EMBL" id="WEK06337.1"/>
    </source>
</evidence>
<accession>A0AAJ6B1J7</accession>
<feature type="transmembrane region" description="Helical" evidence="2">
    <location>
        <begin position="437"/>
        <end position="458"/>
    </location>
</feature>
<feature type="region of interest" description="Disordered" evidence="1">
    <location>
        <begin position="44"/>
        <end position="76"/>
    </location>
</feature>
<sequence length="829" mass="83797">MSGQSDTSDDLIAELAKLMAQDAKSDTPASPVNATFPVRIPGGDAAPLVLPNSPPPRPPAAPTPRFDFSSAPATAPVAPCAAEPIAPAPTAAAPTPTPAPQAAAPAVAAAAKPIENFNFDFDIGTPKAAAPSMPLRHEPSVPTASPSAPAASPSAPTSPIRPAADPDFKPVDHDSIADLIAAELLGEAEPKPVTPAEPVAPIAAAQPAPVAPQPVAAAPTPQPRTHNWGLPPSQRPAASETPTPSTNQTDVRPEPKPEQDRFNVAPVFGLGSRSSEPVAAPVVAPVVTPQQAAPASSPVRAEPSFAWKQTAPTPAAPAAPIPESDTLGRDPIDEIESLIGRAMRVELDVPDEPVAPQPAPSPALRSLATPTLPQHAPDSRNFSGADEAIFAAAQAAGVQIGWVDTPEVDEVVTPKGKKPRKVKAERAPRSFRFSRSFAGPLVAITLLLAAGFGLYWVLGLGRETGPAPVLTADATPVKEVPEVDPDAATPQQSVVFNEIDGVVPGAEEQLVSRDQADVNEVTQVPPTTESSDEGLANRKVRTVTVRPDGTIVSGDDAVAGSNILPVARPNVPEVPGAETASPELLAAAAGDAATPTATSTATATPTPAETAAATQTPTAQTPAAAATPAVTPVTPGSTVPAFDTSGNPLAGRTIVVPLQRPAGLSGPGAAEVAAAAPTSPVNAVVNSGVGNGNMLPPPPRNNLLGGTTSTATSAPAAQSTQAAAPAATTEADRAPIAVPGATEVEALGNTAPAYVQLASQRSENEARTTAQSMVGRFGPLFGGANLEVQRVDLGERGIYYRVRVPAQSRDSANTMCNNVKAAGGDCVVM</sequence>
<evidence type="ECO:0000313" key="5">
    <source>
        <dbReference type="Proteomes" id="UP001217476"/>
    </source>
</evidence>
<feature type="region of interest" description="Disordered" evidence="1">
    <location>
        <begin position="692"/>
        <end position="732"/>
    </location>
</feature>
<dbReference type="InterPro" id="IPR036680">
    <property type="entry name" value="SPOR-like_sf"/>
</dbReference>
<dbReference type="InterPro" id="IPR007730">
    <property type="entry name" value="SPOR-like_dom"/>
</dbReference>
<feature type="compositionally biased region" description="Polar residues" evidence="1">
    <location>
        <begin position="240"/>
        <end position="250"/>
    </location>
</feature>
<feature type="region of interest" description="Disordered" evidence="1">
    <location>
        <begin position="289"/>
        <end position="334"/>
    </location>
</feature>
<dbReference type="EMBL" id="CP119312">
    <property type="protein sequence ID" value="WEK06337.1"/>
    <property type="molecule type" value="Genomic_DNA"/>
</dbReference>
<feature type="compositionally biased region" description="Low complexity" evidence="1">
    <location>
        <begin position="588"/>
        <end position="641"/>
    </location>
</feature>
<dbReference type="AlphaFoldDB" id="A0AAJ6B1J7"/>
<feature type="compositionally biased region" description="Low complexity" evidence="1">
    <location>
        <begin position="701"/>
        <end position="729"/>
    </location>
</feature>
<keyword evidence="2" id="KW-0472">Membrane</keyword>
<feature type="compositionally biased region" description="Low complexity" evidence="1">
    <location>
        <begin position="194"/>
        <end position="219"/>
    </location>
</feature>
<feature type="compositionally biased region" description="Low complexity" evidence="1">
    <location>
        <begin position="140"/>
        <end position="163"/>
    </location>
</feature>
<feature type="compositionally biased region" description="Pro residues" evidence="1">
    <location>
        <begin position="52"/>
        <end position="62"/>
    </location>
</feature>
<evidence type="ECO:0000259" key="3">
    <source>
        <dbReference type="Pfam" id="PF05036"/>
    </source>
</evidence>
<organism evidence="4 5">
    <name type="scientific">Candidatus Devosia phytovorans</name>
    <dbReference type="NCBI Taxonomy" id="3121372"/>
    <lineage>
        <taxon>Bacteria</taxon>
        <taxon>Pseudomonadati</taxon>
        <taxon>Pseudomonadota</taxon>
        <taxon>Alphaproteobacteria</taxon>
        <taxon>Hyphomicrobiales</taxon>
        <taxon>Devosiaceae</taxon>
        <taxon>Devosia</taxon>
    </lineage>
</organism>
<dbReference type="Pfam" id="PF05036">
    <property type="entry name" value="SPOR"/>
    <property type="match status" value="1"/>
</dbReference>
<keyword evidence="2" id="KW-0812">Transmembrane</keyword>
<feature type="region of interest" description="Disordered" evidence="1">
    <location>
        <begin position="125"/>
        <end position="171"/>
    </location>
</feature>
<evidence type="ECO:0000256" key="1">
    <source>
        <dbReference type="SAM" id="MobiDB-lite"/>
    </source>
</evidence>
<protein>
    <submittedName>
        <fullName evidence="4">SPOR domain-containing protein</fullName>
    </submittedName>
</protein>